<dbReference type="InterPro" id="IPR013328">
    <property type="entry name" value="6PGD_dom2"/>
</dbReference>
<sequence length="289" mass="30031">MPDTTPAPVTILGLGAMGRAFAATLLKGGRAVTVWNRTPGKDAELVAAGARSAASLTDAIAASPVIIVLLLDHASVHATLDPVADRLSGRAVINLTSTTPEESRASARWAAAHGIDYLDGGIMAVPPMIGQPGASILYSGAQTVFDEHRASLELLASAEYFGADAGLASTLDFSLLSAMYGMFGGFFNGVAMTRSVGVSAQAYAERAAAWVTAMAQLLPDYGKFIDAGDYRDGVQDVAFHKPAVDAIVRATREAGAAPDFLAPMQHLIDRQIAEGNGALAFERTVEEIA</sequence>
<dbReference type="EC" id="1.1.1.60" evidence="5"/>
<evidence type="ECO:0000259" key="4">
    <source>
        <dbReference type="Pfam" id="PF21761"/>
    </source>
</evidence>
<name>A0A4U8VVL9_9NOCA</name>
<dbReference type="InterPro" id="IPR051265">
    <property type="entry name" value="HIBADH-related_NP60_sf"/>
</dbReference>
<accession>A0A4U8VVL9</accession>
<evidence type="ECO:0000256" key="1">
    <source>
        <dbReference type="ARBA" id="ARBA00009080"/>
    </source>
</evidence>
<reference evidence="5 6" key="1">
    <citation type="submission" date="2019-02" db="EMBL/GenBank/DDBJ databases">
        <authorList>
            <consortium name="Pathogen Informatics"/>
        </authorList>
    </citation>
    <scope>NUCLEOTIDE SEQUENCE [LARGE SCALE GENOMIC DNA]</scope>
    <source>
        <strain evidence="5 6">3012STDY6756504</strain>
    </source>
</reference>
<organism evidence="5 6">
    <name type="scientific">Nocardia cyriacigeorgica</name>
    <dbReference type="NCBI Taxonomy" id="135487"/>
    <lineage>
        <taxon>Bacteria</taxon>
        <taxon>Bacillati</taxon>
        <taxon>Actinomycetota</taxon>
        <taxon>Actinomycetes</taxon>
        <taxon>Mycobacteriales</taxon>
        <taxon>Nocardiaceae</taxon>
        <taxon>Nocardia</taxon>
    </lineage>
</organism>
<dbReference type="Pfam" id="PF21761">
    <property type="entry name" value="RedAm-like_C"/>
    <property type="match status" value="1"/>
</dbReference>
<evidence type="ECO:0000313" key="6">
    <source>
        <dbReference type="Proteomes" id="UP000290439"/>
    </source>
</evidence>
<dbReference type="Proteomes" id="UP000290439">
    <property type="component" value="Chromosome"/>
</dbReference>
<dbReference type="PIRSF" id="PIRSF000103">
    <property type="entry name" value="HIBADH"/>
    <property type="match status" value="1"/>
</dbReference>
<proteinExistence type="inferred from homology"/>
<evidence type="ECO:0000256" key="2">
    <source>
        <dbReference type="ARBA" id="ARBA00023002"/>
    </source>
</evidence>
<dbReference type="SUPFAM" id="SSF51735">
    <property type="entry name" value="NAD(P)-binding Rossmann-fold domains"/>
    <property type="match status" value="1"/>
</dbReference>
<dbReference type="PANTHER" id="PTHR43580">
    <property type="entry name" value="OXIDOREDUCTASE GLYR1-RELATED"/>
    <property type="match status" value="1"/>
</dbReference>
<dbReference type="InterPro" id="IPR036291">
    <property type="entry name" value="NAD(P)-bd_dom_sf"/>
</dbReference>
<dbReference type="Gene3D" id="3.40.50.720">
    <property type="entry name" value="NAD(P)-binding Rossmann-like Domain"/>
    <property type="match status" value="1"/>
</dbReference>
<dbReference type="GO" id="GO:0050661">
    <property type="term" value="F:NADP binding"/>
    <property type="evidence" value="ECO:0007669"/>
    <property type="project" value="InterPro"/>
</dbReference>
<feature type="domain" description="NADPH-dependent reductive aminase-like C-terminal" evidence="4">
    <location>
        <begin position="164"/>
        <end position="288"/>
    </location>
</feature>
<dbReference type="PANTHER" id="PTHR43580:SF2">
    <property type="entry name" value="CYTOKINE-LIKE NUCLEAR FACTOR N-PAC"/>
    <property type="match status" value="1"/>
</dbReference>
<protein>
    <submittedName>
        <fullName evidence="5">2-hydroxy-3-oxopropionate reductase</fullName>
        <ecNumber evidence="5">1.1.1.60</ecNumber>
    </submittedName>
</protein>
<evidence type="ECO:0000259" key="3">
    <source>
        <dbReference type="Pfam" id="PF03446"/>
    </source>
</evidence>
<gene>
    <name evidence="5" type="primary">garR_2</name>
    <name evidence="5" type="ORF">NCTC10797_01484</name>
</gene>
<keyword evidence="2 5" id="KW-0560">Oxidoreductase</keyword>
<dbReference type="EMBL" id="LR215973">
    <property type="protein sequence ID" value="VFA97720.1"/>
    <property type="molecule type" value="Genomic_DNA"/>
</dbReference>
<dbReference type="InterPro" id="IPR015815">
    <property type="entry name" value="HIBADH-related"/>
</dbReference>
<comment type="similarity">
    <text evidence="1">Belongs to the HIBADH-related family.</text>
</comment>
<dbReference type="Gene3D" id="1.10.1040.10">
    <property type="entry name" value="N-(1-d-carboxylethyl)-l-norvaline Dehydrogenase, domain 2"/>
    <property type="match status" value="1"/>
</dbReference>
<evidence type="ECO:0000313" key="5">
    <source>
        <dbReference type="EMBL" id="VFA97720.1"/>
    </source>
</evidence>
<feature type="domain" description="6-phosphogluconate dehydrogenase NADP-binding" evidence="3">
    <location>
        <begin position="9"/>
        <end position="157"/>
    </location>
</feature>
<dbReference type="InterPro" id="IPR048666">
    <property type="entry name" value="RedAm-like_C"/>
</dbReference>
<dbReference type="AlphaFoldDB" id="A0A4U8VVL9"/>
<dbReference type="GO" id="GO:0008679">
    <property type="term" value="F:2-hydroxy-3-oxopropionate reductase activity"/>
    <property type="evidence" value="ECO:0007669"/>
    <property type="project" value="UniProtKB-EC"/>
</dbReference>
<dbReference type="InterPro" id="IPR006115">
    <property type="entry name" value="6PGDH_NADP-bd"/>
</dbReference>
<dbReference type="Pfam" id="PF03446">
    <property type="entry name" value="NAD_binding_2"/>
    <property type="match status" value="1"/>
</dbReference>